<accession>A0A1N7JJ47</accession>
<protein>
    <submittedName>
        <fullName evidence="1">Uncharacterized protein</fullName>
    </submittedName>
</protein>
<organism evidence="1 2">
    <name type="scientific">Kaistella chaponensis</name>
    <dbReference type="NCBI Taxonomy" id="713588"/>
    <lineage>
        <taxon>Bacteria</taxon>
        <taxon>Pseudomonadati</taxon>
        <taxon>Bacteroidota</taxon>
        <taxon>Flavobacteriia</taxon>
        <taxon>Flavobacteriales</taxon>
        <taxon>Weeksellaceae</taxon>
        <taxon>Chryseobacterium group</taxon>
        <taxon>Kaistella</taxon>
    </lineage>
</organism>
<dbReference type="RefSeq" id="WP_076385098.1">
    <property type="nucleotide sequence ID" value="NZ_FTOI01000002.1"/>
</dbReference>
<evidence type="ECO:0000313" key="1">
    <source>
        <dbReference type="EMBL" id="SIS49373.1"/>
    </source>
</evidence>
<dbReference type="Proteomes" id="UP000185839">
    <property type="component" value="Unassembled WGS sequence"/>
</dbReference>
<dbReference type="OrthoDB" id="1246544at2"/>
<sequence length="199" mass="23597">MIRRIEEHNNLDLFGEDFVHFHIFFDNKDGIEVKMPWIISFWNLRKFLNSYDPDAANYISKVSNGIRSYGSKDSKILEILHSEEMPINSFVEKYMSTLSEDLLQKHIDWSENLKINPAFREKANELELLLPDLAFGNSRRKIFADALDEAINKEIRNFYPEFFDKIDSKSYTRYDAVLMNEVNNLVTKLNDFFYNESQK</sequence>
<evidence type="ECO:0000313" key="2">
    <source>
        <dbReference type="Proteomes" id="UP000185839"/>
    </source>
</evidence>
<keyword evidence="2" id="KW-1185">Reference proteome</keyword>
<reference evidence="2" key="1">
    <citation type="submission" date="2017-01" db="EMBL/GenBank/DDBJ databases">
        <authorList>
            <person name="Varghese N."/>
            <person name="Submissions S."/>
        </authorList>
    </citation>
    <scope>NUCLEOTIDE SEQUENCE [LARGE SCALE GENOMIC DNA]</scope>
    <source>
        <strain evidence="2">DSM 23145</strain>
    </source>
</reference>
<dbReference type="EMBL" id="FTOI01000002">
    <property type="protein sequence ID" value="SIS49373.1"/>
    <property type="molecule type" value="Genomic_DNA"/>
</dbReference>
<gene>
    <name evidence="1" type="ORF">SAMN05421789_102135</name>
</gene>
<name>A0A1N7JJ47_9FLAO</name>
<dbReference type="AlphaFoldDB" id="A0A1N7JJ47"/>
<proteinExistence type="predicted"/>